<feature type="region of interest" description="Disordered" evidence="1">
    <location>
        <begin position="76"/>
        <end position="99"/>
    </location>
</feature>
<comment type="caution">
    <text evidence="2">The sequence shown here is derived from an EMBL/GenBank/DDBJ whole genome shotgun (WGS) entry which is preliminary data.</text>
</comment>
<dbReference type="AlphaFoldDB" id="A0AAP0GAH0"/>
<reference evidence="2 3" key="1">
    <citation type="journal article" date="2022" name="Nat. Plants">
        <title>Genomes of leafy and leafless Platanthera orchids illuminate the evolution of mycoheterotrophy.</title>
        <authorList>
            <person name="Li M.H."/>
            <person name="Liu K.W."/>
            <person name="Li Z."/>
            <person name="Lu H.C."/>
            <person name="Ye Q.L."/>
            <person name="Zhang D."/>
            <person name="Wang J.Y."/>
            <person name="Li Y.F."/>
            <person name="Zhong Z.M."/>
            <person name="Liu X."/>
            <person name="Yu X."/>
            <person name="Liu D.K."/>
            <person name="Tu X.D."/>
            <person name="Liu B."/>
            <person name="Hao Y."/>
            <person name="Liao X.Y."/>
            <person name="Jiang Y.T."/>
            <person name="Sun W.H."/>
            <person name="Chen J."/>
            <person name="Chen Y.Q."/>
            <person name="Ai Y."/>
            <person name="Zhai J.W."/>
            <person name="Wu S.S."/>
            <person name="Zhou Z."/>
            <person name="Hsiao Y.Y."/>
            <person name="Wu W.L."/>
            <person name="Chen Y.Y."/>
            <person name="Lin Y.F."/>
            <person name="Hsu J.L."/>
            <person name="Li C.Y."/>
            <person name="Wang Z.W."/>
            <person name="Zhao X."/>
            <person name="Zhong W.Y."/>
            <person name="Ma X.K."/>
            <person name="Ma L."/>
            <person name="Huang J."/>
            <person name="Chen G.Z."/>
            <person name="Huang M.Z."/>
            <person name="Huang L."/>
            <person name="Peng D.H."/>
            <person name="Luo Y.B."/>
            <person name="Zou S.Q."/>
            <person name="Chen S.P."/>
            <person name="Lan S."/>
            <person name="Tsai W.C."/>
            <person name="Van de Peer Y."/>
            <person name="Liu Z.J."/>
        </authorList>
    </citation>
    <scope>NUCLEOTIDE SEQUENCE [LARGE SCALE GENOMIC DNA]</scope>
    <source>
        <strain evidence="2">Lor287</strain>
    </source>
</reference>
<proteinExistence type="predicted"/>
<evidence type="ECO:0000256" key="1">
    <source>
        <dbReference type="SAM" id="MobiDB-lite"/>
    </source>
</evidence>
<dbReference type="EMBL" id="JBBWWQ010000005">
    <property type="protein sequence ID" value="KAK8947479.1"/>
    <property type="molecule type" value="Genomic_DNA"/>
</dbReference>
<keyword evidence="3" id="KW-1185">Reference proteome</keyword>
<dbReference type="GO" id="GO:0016071">
    <property type="term" value="P:mRNA metabolic process"/>
    <property type="evidence" value="ECO:0007669"/>
    <property type="project" value="UniProtKB-ARBA"/>
</dbReference>
<dbReference type="InterPro" id="IPR028322">
    <property type="entry name" value="PNRC-like_rgn"/>
</dbReference>
<dbReference type="PANTHER" id="PTHR33670">
    <property type="entry name" value="SPLICING FACTOR, PROLINE- AND GLUTAMINE-RICH-LIKE"/>
    <property type="match status" value="1"/>
</dbReference>
<name>A0AAP0GAH0_9ASPA</name>
<accession>A0AAP0GAH0</accession>
<dbReference type="Proteomes" id="UP001418222">
    <property type="component" value="Unassembled WGS sequence"/>
</dbReference>
<protein>
    <submittedName>
        <fullName evidence="2">Uncharacterized protein</fullName>
    </submittedName>
</protein>
<dbReference type="Pfam" id="PF15365">
    <property type="entry name" value="PNRC"/>
    <property type="match status" value="1"/>
</dbReference>
<evidence type="ECO:0000313" key="3">
    <source>
        <dbReference type="Proteomes" id="UP001418222"/>
    </source>
</evidence>
<dbReference type="PANTHER" id="PTHR33670:SF1">
    <property type="entry name" value="OS09G0416300 PROTEIN"/>
    <property type="match status" value="1"/>
</dbReference>
<evidence type="ECO:0000313" key="2">
    <source>
        <dbReference type="EMBL" id="KAK8947479.1"/>
    </source>
</evidence>
<gene>
    <name evidence="2" type="ORF">KSP39_PZI007485</name>
</gene>
<feature type="region of interest" description="Disordered" evidence="1">
    <location>
        <begin position="30"/>
        <end position="60"/>
    </location>
</feature>
<organism evidence="2 3">
    <name type="scientific">Platanthera zijinensis</name>
    <dbReference type="NCBI Taxonomy" id="2320716"/>
    <lineage>
        <taxon>Eukaryota</taxon>
        <taxon>Viridiplantae</taxon>
        <taxon>Streptophyta</taxon>
        <taxon>Embryophyta</taxon>
        <taxon>Tracheophyta</taxon>
        <taxon>Spermatophyta</taxon>
        <taxon>Magnoliopsida</taxon>
        <taxon>Liliopsida</taxon>
        <taxon>Asparagales</taxon>
        <taxon>Orchidaceae</taxon>
        <taxon>Orchidoideae</taxon>
        <taxon>Orchideae</taxon>
        <taxon>Orchidinae</taxon>
        <taxon>Platanthera</taxon>
    </lineage>
</organism>
<sequence>MGTEILQPQDCIARHAPSVFPRRRFIPIPNPNSAHKLCRKTTSPEAKRRRAGSPKQAKLQQKQLVMGQVTILKRGVPIEARKEDRGGDLFGPGPMGPDPAMIPKQIRVGSFRFEAGVDDNDGYAGSAFSMSPSPRSLPLPSFSKGHCGGAAPAFEKSATVVLRQLLRLE</sequence>